<evidence type="ECO:0000313" key="1">
    <source>
        <dbReference type="EMBL" id="QCE11064.1"/>
    </source>
</evidence>
<dbReference type="EMBL" id="CP039354">
    <property type="protein sequence ID" value="QCE11064.1"/>
    <property type="molecule type" value="Genomic_DNA"/>
</dbReference>
<accession>A0A4D6NE97</accession>
<protein>
    <submittedName>
        <fullName evidence="1">Uncharacterized protein</fullName>
    </submittedName>
</protein>
<reference evidence="1 2" key="1">
    <citation type="submission" date="2019-04" db="EMBL/GenBank/DDBJ databases">
        <title>An improved genome assembly and genetic linkage map for asparagus bean, Vigna unguiculata ssp. sesquipedialis.</title>
        <authorList>
            <person name="Xia Q."/>
            <person name="Zhang R."/>
            <person name="Dong Y."/>
        </authorList>
    </citation>
    <scope>NUCLEOTIDE SEQUENCE [LARGE SCALE GENOMIC DNA]</scope>
    <source>
        <tissue evidence="1">Leaf</tissue>
    </source>
</reference>
<proteinExistence type="predicted"/>
<sequence length="131" mass="14378">MRQLPPLPLTALKRRQDSGEACPPSTLTEPPCISCWPFLHRTPPPCAPHLGFLNKLIYYLLVMAEGNISKCKSGSKTRRAILNQLRDERGSCVVVCKSFGCDFLGEAVIGGEKQQKKNEVVDGKIRKAGIG</sequence>
<organism evidence="1 2">
    <name type="scientific">Vigna unguiculata</name>
    <name type="common">Cowpea</name>
    <dbReference type="NCBI Taxonomy" id="3917"/>
    <lineage>
        <taxon>Eukaryota</taxon>
        <taxon>Viridiplantae</taxon>
        <taxon>Streptophyta</taxon>
        <taxon>Embryophyta</taxon>
        <taxon>Tracheophyta</taxon>
        <taxon>Spermatophyta</taxon>
        <taxon>Magnoliopsida</taxon>
        <taxon>eudicotyledons</taxon>
        <taxon>Gunneridae</taxon>
        <taxon>Pentapetalae</taxon>
        <taxon>rosids</taxon>
        <taxon>fabids</taxon>
        <taxon>Fabales</taxon>
        <taxon>Fabaceae</taxon>
        <taxon>Papilionoideae</taxon>
        <taxon>50 kb inversion clade</taxon>
        <taxon>NPAAA clade</taxon>
        <taxon>indigoferoid/millettioid clade</taxon>
        <taxon>Phaseoleae</taxon>
        <taxon>Vigna</taxon>
    </lineage>
</organism>
<name>A0A4D6NE97_VIGUN</name>
<gene>
    <name evidence="1" type="ORF">DEO72_LG10g2297</name>
</gene>
<keyword evidence="2" id="KW-1185">Reference proteome</keyword>
<dbReference type="AlphaFoldDB" id="A0A4D6NE97"/>
<dbReference type="Proteomes" id="UP000501690">
    <property type="component" value="Linkage Group LG10"/>
</dbReference>
<evidence type="ECO:0000313" key="2">
    <source>
        <dbReference type="Proteomes" id="UP000501690"/>
    </source>
</evidence>